<organism evidence="7 8">
    <name type="scientific">Cytospora mali</name>
    <name type="common">Apple Valsa canker fungus</name>
    <name type="synonym">Valsa mali</name>
    <dbReference type="NCBI Taxonomy" id="578113"/>
    <lineage>
        <taxon>Eukaryota</taxon>
        <taxon>Fungi</taxon>
        <taxon>Dikarya</taxon>
        <taxon>Ascomycota</taxon>
        <taxon>Pezizomycotina</taxon>
        <taxon>Sordariomycetes</taxon>
        <taxon>Sordariomycetidae</taxon>
        <taxon>Diaporthales</taxon>
        <taxon>Cytosporaceae</taxon>
        <taxon>Cytospora</taxon>
    </lineage>
</organism>
<evidence type="ECO:0000313" key="7">
    <source>
        <dbReference type="EMBL" id="KUI58900.1"/>
    </source>
</evidence>
<dbReference type="OrthoDB" id="3539798at2759"/>
<keyword evidence="4" id="KW-1015">Disulfide bond</keyword>
<evidence type="ECO:0000313" key="8">
    <source>
        <dbReference type="Proteomes" id="UP000078576"/>
    </source>
</evidence>
<keyword evidence="3 5" id="KW-0732">Signal</keyword>
<comment type="subcellular location">
    <subcellularLocation>
        <location evidence="1">Secreted</location>
    </subcellularLocation>
</comment>
<evidence type="ECO:0000256" key="4">
    <source>
        <dbReference type="ARBA" id="ARBA00023157"/>
    </source>
</evidence>
<dbReference type="Proteomes" id="UP000078576">
    <property type="component" value="Unassembled WGS sequence"/>
</dbReference>
<evidence type="ECO:0000256" key="1">
    <source>
        <dbReference type="ARBA" id="ARBA00004613"/>
    </source>
</evidence>
<sequence>MYQSTVFLLAIASYVRSNPVPSCDTPAGCSETSFGDFEWTVESFKFKASYIFSTPAHQNSWGFVDFNLSNPAVPDVLASCSAQSDQLSDFFYGNFAYNCTFNGELGEPEPAPAKFTFSRPSGELTINQTWVCDDEDPRYPTTFAASGKVNLTLDCTDTTWENANWTIGQIYSDREIDCAPVTVDVEPYLITVVA</sequence>
<reference evidence="8" key="1">
    <citation type="submission" date="2014-12" db="EMBL/GenBank/DDBJ databases">
        <title>Genome Sequence of Valsa Canker Pathogens Uncovers a Specific Adaption of Colonization on Woody Bark.</title>
        <authorList>
            <person name="Yin Z."/>
            <person name="Liu H."/>
            <person name="Gao X."/>
            <person name="Li Z."/>
            <person name="Song N."/>
            <person name="Ke X."/>
            <person name="Dai Q."/>
            <person name="Wu Y."/>
            <person name="Sun Y."/>
            <person name="Xu J.-R."/>
            <person name="Kang Z.K."/>
            <person name="Wang L."/>
            <person name="Huang L."/>
        </authorList>
    </citation>
    <scope>NUCLEOTIDE SEQUENCE [LARGE SCALE GENOMIC DNA]</scope>
    <source>
        <strain evidence="8">SXYL134</strain>
    </source>
</reference>
<accession>A0A194V4J4</accession>
<evidence type="ECO:0000256" key="5">
    <source>
        <dbReference type="SAM" id="SignalP"/>
    </source>
</evidence>
<feature type="signal peptide" evidence="5">
    <location>
        <begin position="1"/>
        <end position="17"/>
    </location>
</feature>
<dbReference type="InterPro" id="IPR032382">
    <property type="entry name" value="AltA1"/>
</dbReference>
<keyword evidence="8" id="KW-1185">Reference proteome</keyword>
<dbReference type="EMBL" id="KN714721">
    <property type="protein sequence ID" value="KUI58900.1"/>
    <property type="molecule type" value="Genomic_DNA"/>
</dbReference>
<dbReference type="GO" id="GO:0005576">
    <property type="term" value="C:extracellular region"/>
    <property type="evidence" value="ECO:0007669"/>
    <property type="project" value="UniProtKB-SubCell"/>
</dbReference>
<protein>
    <recommendedName>
        <fullName evidence="6">AA1-like domain-containing protein</fullName>
    </recommendedName>
</protein>
<evidence type="ECO:0000259" key="6">
    <source>
        <dbReference type="Pfam" id="PF16541"/>
    </source>
</evidence>
<keyword evidence="2" id="KW-0964">Secreted</keyword>
<evidence type="ECO:0000256" key="2">
    <source>
        <dbReference type="ARBA" id="ARBA00022525"/>
    </source>
</evidence>
<dbReference type="Pfam" id="PF16541">
    <property type="entry name" value="AltA1"/>
    <property type="match status" value="1"/>
</dbReference>
<evidence type="ECO:0000256" key="3">
    <source>
        <dbReference type="ARBA" id="ARBA00022729"/>
    </source>
</evidence>
<feature type="domain" description="AA1-like" evidence="6">
    <location>
        <begin position="46"/>
        <end position="178"/>
    </location>
</feature>
<gene>
    <name evidence="7" type="ORF">VP1G_06211</name>
</gene>
<proteinExistence type="predicted"/>
<name>A0A194V4J4_CYTMA</name>
<feature type="chain" id="PRO_5008266145" description="AA1-like domain-containing protein" evidence="5">
    <location>
        <begin position="18"/>
        <end position="194"/>
    </location>
</feature>
<dbReference type="AlphaFoldDB" id="A0A194V4J4"/>